<dbReference type="InterPro" id="IPR009739">
    <property type="entry name" value="LprI-like_N"/>
</dbReference>
<keyword evidence="3" id="KW-1185">Reference proteome</keyword>
<evidence type="ECO:0000313" key="2">
    <source>
        <dbReference type="EMBL" id="NYZ69051.1"/>
    </source>
</evidence>
<dbReference type="AlphaFoldDB" id="A0A853IGE2"/>
<dbReference type="Proteomes" id="UP000569732">
    <property type="component" value="Unassembled WGS sequence"/>
</dbReference>
<evidence type="ECO:0000259" key="1">
    <source>
        <dbReference type="Pfam" id="PF07007"/>
    </source>
</evidence>
<protein>
    <submittedName>
        <fullName evidence="2">DUF1311 domain-containing protein</fullName>
    </submittedName>
</protein>
<feature type="domain" description="Lysozyme inhibitor LprI-like N-terminal" evidence="1">
    <location>
        <begin position="73"/>
        <end position="119"/>
    </location>
</feature>
<organism evidence="2 3">
    <name type="scientific">Spartinivicinus marinus</name>
    <dbReference type="NCBI Taxonomy" id="2994442"/>
    <lineage>
        <taxon>Bacteria</taxon>
        <taxon>Pseudomonadati</taxon>
        <taxon>Pseudomonadota</taxon>
        <taxon>Gammaproteobacteria</taxon>
        <taxon>Oceanospirillales</taxon>
        <taxon>Zooshikellaceae</taxon>
        <taxon>Spartinivicinus</taxon>
    </lineage>
</organism>
<dbReference type="EMBL" id="JACCKB010000058">
    <property type="protein sequence ID" value="NYZ69051.1"/>
    <property type="molecule type" value="Genomic_DNA"/>
</dbReference>
<dbReference type="Pfam" id="PF07007">
    <property type="entry name" value="LprI"/>
    <property type="match status" value="1"/>
</dbReference>
<gene>
    <name evidence="2" type="ORF">H0A36_23810</name>
</gene>
<accession>A0A853IGE2</accession>
<reference evidence="2 3" key="1">
    <citation type="submission" date="2020-07" db="EMBL/GenBank/DDBJ databases">
        <title>Endozoicomonas sp. nov., isolated from sediment.</title>
        <authorList>
            <person name="Gu T."/>
        </authorList>
    </citation>
    <scope>NUCLEOTIDE SEQUENCE [LARGE SCALE GENOMIC DNA]</scope>
    <source>
        <strain evidence="2 3">SM1973</strain>
    </source>
</reference>
<sequence length="125" mass="14672">MLKVLRPCFVLLFFNCSQVYSFNFDYKKINDFKVLSEFSSVDKFESEIAKYIDDYLANTGGGTGGVPCYIGVDLWDRELNIYYKKLNTKLNKKEKKLLKKSQKEWLKTRDATVEFMAEFLGDKYP</sequence>
<proteinExistence type="predicted"/>
<evidence type="ECO:0000313" key="3">
    <source>
        <dbReference type="Proteomes" id="UP000569732"/>
    </source>
</evidence>
<comment type="caution">
    <text evidence="2">The sequence shown here is derived from an EMBL/GenBank/DDBJ whole genome shotgun (WGS) entry which is preliminary data.</text>
</comment>
<name>A0A853IGE2_9GAMM</name>
<dbReference type="Gene3D" id="1.20.1270.180">
    <property type="match status" value="1"/>
</dbReference>
<dbReference type="RefSeq" id="WP_180571051.1">
    <property type="nucleotide sequence ID" value="NZ_JACCKB010000058.1"/>
</dbReference>